<keyword evidence="2" id="KW-1185">Reference proteome</keyword>
<dbReference type="AlphaFoldDB" id="A0A517MHZ3"/>
<dbReference type="Proteomes" id="UP000320672">
    <property type="component" value="Chromosome"/>
</dbReference>
<dbReference type="Gene3D" id="3.90.70.10">
    <property type="entry name" value="Cysteine proteinases"/>
    <property type="match status" value="1"/>
</dbReference>
<reference evidence="1 2" key="1">
    <citation type="submission" date="2019-02" db="EMBL/GenBank/DDBJ databases">
        <title>Deep-cultivation of Planctomycetes and their phenomic and genomic characterization uncovers novel biology.</title>
        <authorList>
            <person name="Wiegand S."/>
            <person name="Jogler M."/>
            <person name="Boedeker C."/>
            <person name="Pinto D."/>
            <person name="Vollmers J."/>
            <person name="Rivas-Marin E."/>
            <person name="Kohn T."/>
            <person name="Peeters S.H."/>
            <person name="Heuer A."/>
            <person name="Rast P."/>
            <person name="Oberbeckmann S."/>
            <person name="Bunk B."/>
            <person name="Jeske O."/>
            <person name="Meyerdierks A."/>
            <person name="Storesund J.E."/>
            <person name="Kallscheuer N."/>
            <person name="Luecker S."/>
            <person name="Lage O.M."/>
            <person name="Pohl T."/>
            <person name="Merkel B.J."/>
            <person name="Hornburger P."/>
            <person name="Mueller R.-W."/>
            <person name="Bruemmer F."/>
            <person name="Labrenz M."/>
            <person name="Spormann A.M."/>
            <person name="Op den Camp H."/>
            <person name="Overmann J."/>
            <person name="Amann R."/>
            <person name="Jetten M.S.M."/>
            <person name="Mascher T."/>
            <person name="Medema M.H."/>
            <person name="Devos D.P."/>
            <person name="Kaster A.-K."/>
            <person name="Ovreas L."/>
            <person name="Rohde M."/>
            <person name="Galperin M.Y."/>
            <person name="Jogler C."/>
        </authorList>
    </citation>
    <scope>NUCLEOTIDE SEQUENCE [LARGE SCALE GENOMIC DNA]</scope>
    <source>
        <strain evidence="1 2">FF011L</strain>
    </source>
</reference>
<accession>A0A517MHZ3</accession>
<name>A0A517MHZ3_9BACT</name>
<dbReference type="KEGG" id="rml:FF011L_32780"/>
<organism evidence="1 2">
    <name type="scientific">Roseimaritima multifibrata</name>
    <dbReference type="NCBI Taxonomy" id="1930274"/>
    <lineage>
        <taxon>Bacteria</taxon>
        <taxon>Pseudomonadati</taxon>
        <taxon>Planctomycetota</taxon>
        <taxon>Planctomycetia</taxon>
        <taxon>Pirellulales</taxon>
        <taxon>Pirellulaceae</taxon>
        <taxon>Roseimaritima</taxon>
    </lineage>
</organism>
<proteinExistence type="predicted"/>
<dbReference type="RefSeq" id="WP_145352523.1">
    <property type="nucleotide sequence ID" value="NZ_CP036262.1"/>
</dbReference>
<sequence>MKQTLQLQIQTQPNDSSCGPTCLAAVYQFWNDPVDLDQLIGYFGELSGGGTLAVQLACHALHRNYDAKIITHNLQIFDPSWFYDPQGPSPEWLSEKLRQQYELKKERADIDRDRLRVATASYLKFLSLGGRIAMQPVSESLIMAILKQGTPILCGLSATYLYQERRERSQASNELGVTSVPDDIGGDPTGHFVVLYGYDPETENVQIADPLHPNPIAPTNHYVAARSRVTAAILLGILTYDANLLTITPRDSAKRVPE</sequence>
<dbReference type="EMBL" id="CP036262">
    <property type="protein sequence ID" value="QDS94499.1"/>
    <property type="molecule type" value="Genomic_DNA"/>
</dbReference>
<evidence type="ECO:0000313" key="1">
    <source>
        <dbReference type="EMBL" id="QDS94499.1"/>
    </source>
</evidence>
<protein>
    <recommendedName>
        <fullName evidence="3">Peptidase C39 family protein</fullName>
    </recommendedName>
</protein>
<gene>
    <name evidence="1" type="ORF">FF011L_32780</name>
</gene>
<evidence type="ECO:0008006" key="3">
    <source>
        <dbReference type="Google" id="ProtNLM"/>
    </source>
</evidence>
<evidence type="ECO:0000313" key="2">
    <source>
        <dbReference type="Proteomes" id="UP000320672"/>
    </source>
</evidence>
<dbReference type="OrthoDB" id="9805906at2"/>